<dbReference type="InterPro" id="IPR036056">
    <property type="entry name" value="Fibrinogen-like_C"/>
</dbReference>
<protein>
    <recommendedName>
        <fullName evidence="2">EGF-like domain-containing protein</fullName>
    </recommendedName>
</protein>
<comment type="caution">
    <text evidence="1">Lacks conserved residue(s) required for the propagation of feature annotation.</text>
</comment>
<dbReference type="Gene3D" id="3.90.215.10">
    <property type="entry name" value="Gamma Fibrinogen, chain A, domain 1"/>
    <property type="match status" value="1"/>
</dbReference>
<accession>A0A8S4A6T8</accession>
<comment type="caution">
    <text evidence="3">The sequence shown here is derived from an EMBL/GenBank/DDBJ whole genome shotgun (WGS) entry which is preliminary data.</text>
</comment>
<gene>
    <name evidence="3" type="ORF">CUNI_LOCUS19609</name>
</gene>
<evidence type="ECO:0000259" key="2">
    <source>
        <dbReference type="PROSITE" id="PS50026"/>
    </source>
</evidence>
<evidence type="ECO:0000256" key="1">
    <source>
        <dbReference type="PROSITE-ProRule" id="PRU00076"/>
    </source>
</evidence>
<dbReference type="PROSITE" id="PS00022">
    <property type="entry name" value="EGF_1"/>
    <property type="match status" value="1"/>
</dbReference>
<keyword evidence="1" id="KW-0245">EGF-like domain</keyword>
<dbReference type="EMBL" id="CAJHNH020006735">
    <property type="protein sequence ID" value="CAG5134051.1"/>
    <property type="molecule type" value="Genomic_DNA"/>
</dbReference>
<organism evidence="3 4">
    <name type="scientific">Candidula unifasciata</name>
    <dbReference type="NCBI Taxonomy" id="100452"/>
    <lineage>
        <taxon>Eukaryota</taxon>
        <taxon>Metazoa</taxon>
        <taxon>Spiralia</taxon>
        <taxon>Lophotrochozoa</taxon>
        <taxon>Mollusca</taxon>
        <taxon>Gastropoda</taxon>
        <taxon>Heterobranchia</taxon>
        <taxon>Euthyneura</taxon>
        <taxon>Panpulmonata</taxon>
        <taxon>Eupulmonata</taxon>
        <taxon>Stylommatophora</taxon>
        <taxon>Helicina</taxon>
        <taxon>Helicoidea</taxon>
        <taxon>Geomitridae</taxon>
        <taxon>Candidula</taxon>
    </lineage>
</organism>
<reference evidence="3" key="1">
    <citation type="submission" date="2021-04" db="EMBL/GenBank/DDBJ databases">
        <authorList>
            <consortium name="Molecular Ecology Group"/>
        </authorList>
    </citation>
    <scope>NUCLEOTIDE SEQUENCE</scope>
</reference>
<dbReference type="AlphaFoldDB" id="A0A8S4A6T8"/>
<keyword evidence="4" id="KW-1185">Reference proteome</keyword>
<dbReference type="OrthoDB" id="6160102at2759"/>
<dbReference type="PROSITE" id="PS01186">
    <property type="entry name" value="EGF_2"/>
    <property type="match status" value="1"/>
</dbReference>
<feature type="domain" description="EGF-like" evidence="2">
    <location>
        <begin position="66"/>
        <end position="101"/>
    </location>
</feature>
<keyword evidence="1" id="KW-1015">Disulfide bond</keyword>
<sequence length="335" mass="37596">MLVNLTCAQPQGTRFKSLIECASGCASDIGCVGVSTQERSCFYHYKCSHNIECGPMDGEFEVYVKNDTVVQTLPQCQNNGTWNLTGSACTCNSGWVGQFCERYGSSCKELAQYGYPQGWPDGLQWATIQLTANAKPVKVLCELREKYFNTYILRNDGWKNLKETQRGAYLNGFYVSNYCFWMGLSNMKAFNDAGYTSLKLDTGFSAPPSNEFHLFQMTYNNFTMQGYDDDFKFTFKDIVRRNDGPHAANYSYGDCLTPLQGAPFIFPNGSDSAEDCVMTAGVGWWYNTACNIACNPLGYKKVQNPDRPQAEYIVMDGMDCENTASCSVAMYFVMY</sequence>
<dbReference type="Proteomes" id="UP000678393">
    <property type="component" value="Unassembled WGS sequence"/>
</dbReference>
<dbReference type="InterPro" id="IPR000742">
    <property type="entry name" value="EGF"/>
</dbReference>
<name>A0A8S4A6T8_9EUPU</name>
<dbReference type="PROSITE" id="PS50026">
    <property type="entry name" value="EGF_3"/>
    <property type="match status" value="1"/>
</dbReference>
<evidence type="ECO:0000313" key="4">
    <source>
        <dbReference type="Proteomes" id="UP000678393"/>
    </source>
</evidence>
<evidence type="ECO:0000313" key="3">
    <source>
        <dbReference type="EMBL" id="CAG5134051.1"/>
    </source>
</evidence>
<proteinExistence type="predicted"/>
<dbReference type="SUPFAM" id="SSF56496">
    <property type="entry name" value="Fibrinogen C-terminal domain-like"/>
    <property type="match status" value="1"/>
</dbReference>
<feature type="disulfide bond" evidence="1">
    <location>
        <begin position="91"/>
        <end position="100"/>
    </location>
</feature>
<dbReference type="InterPro" id="IPR014716">
    <property type="entry name" value="Fibrinogen_a/b/g_C_1"/>
</dbReference>